<dbReference type="AlphaFoldDB" id="A0A1Y3U9N7"/>
<evidence type="ECO:0000313" key="3">
    <source>
        <dbReference type="Proteomes" id="UP000195455"/>
    </source>
</evidence>
<evidence type="ECO:0000259" key="1">
    <source>
        <dbReference type="SMART" id="SM00953"/>
    </source>
</evidence>
<dbReference type="Pfam" id="PF08808">
    <property type="entry name" value="RES"/>
    <property type="match status" value="1"/>
</dbReference>
<proteinExistence type="predicted"/>
<dbReference type="Proteomes" id="UP000195455">
    <property type="component" value="Unassembled WGS sequence"/>
</dbReference>
<dbReference type="RefSeq" id="WP_087988285.1">
    <property type="nucleotide sequence ID" value="NZ_NFHM01000001.1"/>
</dbReference>
<organism evidence="2 3">
    <name type="scientific">Anaerotignum lactatifermentans</name>
    <dbReference type="NCBI Taxonomy" id="160404"/>
    <lineage>
        <taxon>Bacteria</taxon>
        <taxon>Bacillati</taxon>
        <taxon>Bacillota</taxon>
        <taxon>Clostridia</taxon>
        <taxon>Lachnospirales</taxon>
        <taxon>Anaerotignaceae</taxon>
        <taxon>Anaerotignum</taxon>
    </lineage>
</organism>
<gene>
    <name evidence="2" type="ORF">B5G26_00330</name>
</gene>
<reference evidence="3" key="1">
    <citation type="submission" date="2017-04" db="EMBL/GenBank/DDBJ databases">
        <title>Function of individual gut microbiota members based on whole genome sequencing of pure cultures obtained from chicken caecum.</title>
        <authorList>
            <person name="Medvecky M."/>
            <person name="Cejkova D."/>
            <person name="Polansky O."/>
            <person name="Karasova D."/>
            <person name="Kubasova T."/>
            <person name="Cizek A."/>
            <person name="Rychlik I."/>
        </authorList>
    </citation>
    <scope>NUCLEOTIDE SEQUENCE [LARGE SCALE GENOMIC DNA]</scope>
    <source>
        <strain evidence="3">An75</strain>
    </source>
</reference>
<evidence type="ECO:0000313" key="2">
    <source>
        <dbReference type="EMBL" id="OUN45512.1"/>
    </source>
</evidence>
<protein>
    <recommendedName>
        <fullName evidence="1">RES domain-containing protein</fullName>
    </recommendedName>
</protein>
<dbReference type="InterPro" id="IPR014914">
    <property type="entry name" value="RES_dom"/>
</dbReference>
<dbReference type="EMBL" id="NFHM01000001">
    <property type="protein sequence ID" value="OUN45512.1"/>
    <property type="molecule type" value="Genomic_DNA"/>
</dbReference>
<feature type="domain" description="RES" evidence="1">
    <location>
        <begin position="177"/>
        <end position="329"/>
    </location>
</feature>
<comment type="caution">
    <text evidence="2">The sequence shown here is derived from an EMBL/GenBank/DDBJ whole genome shotgun (WGS) entry which is preliminary data.</text>
</comment>
<name>A0A1Y3U9N7_9FIRM</name>
<accession>A0A1Y3U9N7</accession>
<sequence length="343" mass="39231">MNCCVECFHDEEIRTMIEKANKGTGDCDFCGQKNVLIYPVNESTELSDLISDVINVYEEAADGKPLFSVMIQDWGIFKDLASTRDLIAAFCSIINEDDEDMCDKKVRLPQKDMEQYGVLSGHTWQEFSDEIKYTNRFISKLFKHDRFTQFLTFCIKTYDKGTKFYRARVCNNQTGYGTKDMFSPPIELRKPGRVNPEGMGVLYLTSDEETALHEVRASKFDLVTIGEFELKKRISVVDISRFSNISPAIYTGGMGSLAVNRKIFSDIAKEIAKPLRRNDSSLEYLPTQFITEFIRSQPYEGVAYNSAMGTGGINLAVFNENLFQCEKVYNVEIEDINYQYDKK</sequence>
<dbReference type="SMART" id="SM00953">
    <property type="entry name" value="RES"/>
    <property type="match status" value="1"/>
</dbReference>